<feature type="chain" id="PRO_5004662939" description="Outer membrane protein" evidence="1">
    <location>
        <begin position="21"/>
        <end position="214"/>
    </location>
</feature>
<dbReference type="KEGG" id="cbx:Cenrod_2407"/>
<dbReference type="AlphaFoldDB" id="U5NAY3"/>
<evidence type="ECO:0000313" key="3">
    <source>
        <dbReference type="Proteomes" id="UP000017184"/>
    </source>
</evidence>
<dbReference type="Gene3D" id="2.40.160.170">
    <property type="match status" value="1"/>
</dbReference>
<dbReference type="eggNOG" id="COG4625">
    <property type="taxonomic scope" value="Bacteria"/>
</dbReference>
<evidence type="ECO:0000256" key="1">
    <source>
        <dbReference type="SAM" id="SignalP"/>
    </source>
</evidence>
<keyword evidence="1" id="KW-0732">Signal</keyword>
<evidence type="ECO:0008006" key="4">
    <source>
        <dbReference type="Google" id="ProtNLM"/>
    </source>
</evidence>
<gene>
    <name evidence="2" type="ORF">Cenrod_2407</name>
</gene>
<keyword evidence="3" id="KW-1185">Reference proteome</keyword>
<reference evidence="2 3" key="1">
    <citation type="journal article" date="2013" name="Genome Biol.">
        <title>Genomic analysis reveals key aspects of prokaryotic symbiosis in the phototrophic consortium "Chlorochromatium aggregatum".</title>
        <authorList>
            <person name="Liu Z."/>
            <person name="Muller J."/>
            <person name="Li T."/>
            <person name="Alvey R.M."/>
            <person name="Vogl K."/>
            <person name="Frigaard N.U."/>
            <person name="Rockwell N.C."/>
            <person name="Boyd E.S."/>
            <person name="Tomsho L.P."/>
            <person name="Schuster S.C."/>
            <person name="Henke P."/>
            <person name="Rohde M."/>
            <person name="Overmann J."/>
            <person name="Bryant D.A."/>
        </authorList>
    </citation>
    <scope>NUCLEOTIDE SEQUENCE [LARGE SCALE GENOMIC DNA]</scope>
    <source>
        <strain evidence="2">CR</strain>
    </source>
</reference>
<dbReference type="RefSeq" id="WP_022776219.1">
    <property type="nucleotide sequence ID" value="NC_022576.1"/>
</dbReference>
<feature type="signal peptide" evidence="1">
    <location>
        <begin position="1"/>
        <end position="20"/>
    </location>
</feature>
<sequence>MKKQWWMVAALAAAGSAAQAHELYAGVGLPGLVELGYAFPMARNWGVRAEFAGGLKADKNGEREGVNYLGEIRSNRVGLLADWFPFESGFRLVGGLTVNDIKANLRGVGAGTATINSKTVDMTGETFNVDVRFPSVTPYVGIGYGHHLRDTKGWGFHADLGVMVGSFNTKVETTLVDSGKVDQADIDAETQDLRDSLNSHSILPSLSLGVTYTY</sequence>
<accession>U5NAY3</accession>
<proteinExistence type="predicted"/>
<dbReference type="STRING" id="946483.Cenrod_2407"/>
<organism evidence="2 3">
    <name type="scientific">Candidatus Symbiobacter mobilis CR</name>
    <dbReference type="NCBI Taxonomy" id="946483"/>
    <lineage>
        <taxon>Bacteria</taxon>
        <taxon>Pseudomonadati</taxon>
        <taxon>Pseudomonadota</taxon>
        <taxon>Betaproteobacteria</taxon>
        <taxon>Burkholderiales</taxon>
        <taxon>Comamonadaceae</taxon>
    </lineage>
</organism>
<dbReference type="HOGENOM" id="CLU_055789_1_0_4"/>
<evidence type="ECO:0000313" key="2">
    <source>
        <dbReference type="EMBL" id="AGX88465.1"/>
    </source>
</evidence>
<protein>
    <recommendedName>
        <fullName evidence="4">Outer membrane protein</fullName>
    </recommendedName>
</protein>
<dbReference type="EMBL" id="CP004885">
    <property type="protein sequence ID" value="AGX88465.1"/>
    <property type="molecule type" value="Genomic_DNA"/>
</dbReference>
<dbReference type="Proteomes" id="UP000017184">
    <property type="component" value="Chromosome"/>
</dbReference>
<dbReference type="OrthoDB" id="517121at2"/>
<name>U5NAY3_9BURK</name>